<evidence type="ECO:0000256" key="16">
    <source>
        <dbReference type="ARBA" id="ARBA00023136"/>
    </source>
</evidence>
<feature type="domain" description="NADH:quinone oxidoreductase/Mrp antiporter transmembrane" evidence="19">
    <location>
        <begin position="25"/>
        <end position="269"/>
    </location>
</feature>
<keyword evidence="6" id="KW-0813">Transport</keyword>
<feature type="transmembrane region" description="Helical" evidence="18">
    <location>
        <begin position="134"/>
        <end position="155"/>
    </location>
</feature>
<evidence type="ECO:0000256" key="17">
    <source>
        <dbReference type="ARBA" id="ARBA00049551"/>
    </source>
</evidence>
<accession>A0A1S5QKS4</accession>
<keyword evidence="9 18" id="KW-0999">Mitochondrion inner membrane</keyword>
<name>A0A1S5QKS4_9HEMI</name>
<comment type="catalytic activity">
    <reaction evidence="17 18">
        <text>a ubiquinone + NADH + 5 H(+)(in) = a ubiquinol + NAD(+) + 4 H(+)(out)</text>
        <dbReference type="Rhea" id="RHEA:29091"/>
        <dbReference type="Rhea" id="RHEA-COMP:9565"/>
        <dbReference type="Rhea" id="RHEA-COMP:9566"/>
        <dbReference type="ChEBI" id="CHEBI:15378"/>
        <dbReference type="ChEBI" id="CHEBI:16389"/>
        <dbReference type="ChEBI" id="CHEBI:17976"/>
        <dbReference type="ChEBI" id="CHEBI:57540"/>
        <dbReference type="ChEBI" id="CHEBI:57945"/>
        <dbReference type="EC" id="7.1.1.2"/>
    </reaction>
</comment>
<keyword evidence="13 18" id="KW-0520">NAD</keyword>
<evidence type="ECO:0000256" key="13">
    <source>
        <dbReference type="ARBA" id="ARBA00023027"/>
    </source>
</evidence>
<evidence type="ECO:0000256" key="5">
    <source>
        <dbReference type="ARBA" id="ARBA00021008"/>
    </source>
</evidence>
<feature type="transmembrane region" description="Helical" evidence="18">
    <location>
        <begin position="225"/>
        <end position="247"/>
    </location>
</feature>
<evidence type="ECO:0000313" key="20">
    <source>
        <dbReference type="EMBL" id="AMK97249.1"/>
    </source>
</evidence>
<protein>
    <recommendedName>
        <fullName evidence="5 18">NADH-ubiquinone oxidoreductase chain 2</fullName>
        <ecNumber evidence="4 18">7.1.1.2</ecNumber>
    </recommendedName>
</protein>
<evidence type="ECO:0000256" key="7">
    <source>
        <dbReference type="ARBA" id="ARBA00022660"/>
    </source>
</evidence>
<geneLocation type="mitochondrion" evidence="20"/>
<feature type="transmembrane region" description="Helical" evidence="18">
    <location>
        <begin position="59"/>
        <end position="81"/>
    </location>
</feature>
<evidence type="ECO:0000256" key="2">
    <source>
        <dbReference type="ARBA" id="ARBA00004448"/>
    </source>
</evidence>
<feature type="transmembrane region" description="Helical" evidence="18">
    <location>
        <begin position="101"/>
        <end position="122"/>
    </location>
</feature>
<keyword evidence="10 18" id="KW-1278">Translocase</keyword>
<dbReference type="GO" id="GO:0006120">
    <property type="term" value="P:mitochondrial electron transport, NADH to ubiquinone"/>
    <property type="evidence" value="ECO:0007669"/>
    <property type="project" value="InterPro"/>
</dbReference>
<dbReference type="GO" id="GO:0005743">
    <property type="term" value="C:mitochondrial inner membrane"/>
    <property type="evidence" value="ECO:0007669"/>
    <property type="project" value="UniProtKB-SubCell"/>
</dbReference>
<gene>
    <name evidence="20" type="primary">ND2</name>
</gene>
<dbReference type="EC" id="7.1.1.2" evidence="4 18"/>
<dbReference type="InterPro" id="IPR003917">
    <property type="entry name" value="NADH_UbQ_OxRdtase_chain2"/>
</dbReference>
<comment type="similarity">
    <text evidence="3 18">Belongs to the complex I subunit 2 family.</text>
</comment>
<evidence type="ECO:0000256" key="9">
    <source>
        <dbReference type="ARBA" id="ARBA00022792"/>
    </source>
</evidence>
<dbReference type="PANTHER" id="PTHR46552">
    <property type="entry name" value="NADH-UBIQUINONE OXIDOREDUCTASE CHAIN 2"/>
    <property type="match status" value="1"/>
</dbReference>
<comment type="function">
    <text evidence="1">Core subunit of the mitochondrial membrane respiratory chain NADH dehydrogenase (Complex I) that is believed to belong to the minimal assembly required for catalysis. Complex I functions in the transfer of electrons from NADH to the respiratory chain. The immediate electron acceptor for the enzyme is believed to be ubiquinone.</text>
</comment>
<keyword evidence="7 18" id="KW-0679">Respiratory chain</keyword>
<evidence type="ECO:0000256" key="4">
    <source>
        <dbReference type="ARBA" id="ARBA00012944"/>
    </source>
</evidence>
<evidence type="ECO:0000256" key="11">
    <source>
        <dbReference type="ARBA" id="ARBA00022982"/>
    </source>
</evidence>
<comment type="subcellular location">
    <subcellularLocation>
        <location evidence="2 18">Mitochondrion inner membrane</location>
        <topology evidence="2 18">Multi-pass membrane protein</topology>
    </subcellularLocation>
</comment>
<dbReference type="InterPro" id="IPR050175">
    <property type="entry name" value="Complex_I_Subunit_2"/>
</dbReference>
<sequence length="323" mass="36830">MVMNSTLFLFMNTMVLGMLLSISTNNFIMLWSGLELSLMSFIPMMSSKNLLSSESMMKYFIVQSMSSSIMISGLVLMGINTMQSEYLIVTSVLIKVGMAPFHNWMITVIEGMSYQMILIMLTMMKVPPLMVISYLNVTLYLPVFISLIVGAIWGINQNSVRKMLAYSSIYNMAYMCSCIKMISVWSMFMINYTIVITSVLLMFMKLNIYYFNQMMVNSFKKSMNISIWMLMLSLGGIPPMMGFLGKLMVLEYLISIDQLMLTAMMVLSSLPVMFYYMRCSFMSMTMSSISMKWMTLSPSKILTNLLAINILMTITLISVKSLN</sequence>
<keyword evidence="14 18" id="KW-0830">Ubiquinone</keyword>
<dbReference type="InterPro" id="IPR001750">
    <property type="entry name" value="ND/Mrp_TM"/>
</dbReference>
<keyword evidence="8 18" id="KW-0812">Transmembrane</keyword>
<feature type="transmembrane region" description="Helical" evidence="18">
    <location>
        <begin position="7"/>
        <end position="22"/>
    </location>
</feature>
<dbReference type="Pfam" id="PF00361">
    <property type="entry name" value="Proton_antipo_M"/>
    <property type="match status" value="1"/>
</dbReference>
<dbReference type="PANTHER" id="PTHR46552:SF1">
    <property type="entry name" value="NADH-UBIQUINONE OXIDOREDUCTASE CHAIN 2"/>
    <property type="match status" value="1"/>
</dbReference>
<keyword evidence="15 18" id="KW-0496">Mitochondrion</keyword>
<evidence type="ECO:0000256" key="6">
    <source>
        <dbReference type="ARBA" id="ARBA00022448"/>
    </source>
</evidence>
<dbReference type="AlphaFoldDB" id="A0A1S5QKS4"/>
<keyword evidence="11 18" id="KW-0249">Electron transport</keyword>
<feature type="transmembrane region" description="Helical" evidence="18">
    <location>
        <begin position="259"/>
        <end position="277"/>
    </location>
</feature>
<proteinExistence type="inferred from homology"/>
<comment type="function">
    <text evidence="18">Core subunit of the mitochondrial membrane respiratory chain NADH dehydrogenase (Complex I) which catalyzes electron transfer from NADH through the respiratory chain, using ubiquinone as an electron acceptor. Essential for the catalytic activity and assembly of complex I.</text>
</comment>
<evidence type="ECO:0000256" key="1">
    <source>
        <dbReference type="ARBA" id="ARBA00003257"/>
    </source>
</evidence>
<evidence type="ECO:0000256" key="10">
    <source>
        <dbReference type="ARBA" id="ARBA00022967"/>
    </source>
</evidence>
<evidence type="ECO:0000256" key="3">
    <source>
        <dbReference type="ARBA" id="ARBA00007012"/>
    </source>
</evidence>
<dbReference type="PRINTS" id="PR01436">
    <property type="entry name" value="NADHDHGNASE2"/>
</dbReference>
<feature type="transmembrane region" description="Helical" evidence="18">
    <location>
        <begin position="301"/>
        <end position="319"/>
    </location>
</feature>
<evidence type="ECO:0000256" key="15">
    <source>
        <dbReference type="ARBA" id="ARBA00023128"/>
    </source>
</evidence>
<evidence type="ECO:0000256" key="18">
    <source>
        <dbReference type="RuleBase" id="RU003403"/>
    </source>
</evidence>
<organism evidence="20">
    <name type="scientific">Bothrogonia ferruginea</name>
    <dbReference type="NCBI Taxonomy" id="1030430"/>
    <lineage>
        <taxon>Eukaryota</taxon>
        <taxon>Metazoa</taxon>
        <taxon>Ecdysozoa</taxon>
        <taxon>Arthropoda</taxon>
        <taxon>Hexapoda</taxon>
        <taxon>Insecta</taxon>
        <taxon>Pterygota</taxon>
        <taxon>Neoptera</taxon>
        <taxon>Paraneoptera</taxon>
        <taxon>Hemiptera</taxon>
        <taxon>Auchenorrhyncha</taxon>
        <taxon>Membracoidea</taxon>
        <taxon>Cicadellidae</taxon>
        <taxon>Cicadellinae</taxon>
        <taxon>Cicadellini</taxon>
        <taxon>Bothrogonia</taxon>
    </lineage>
</organism>
<feature type="transmembrane region" description="Helical" evidence="18">
    <location>
        <begin position="182"/>
        <end position="204"/>
    </location>
</feature>
<evidence type="ECO:0000256" key="12">
    <source>
        <dbReference type="ARBA" id="ARBA00022989"/>
    </source>
</evidence>
<reference evidence="20" key="1">
    <citation type="submission" date="2015-11" db="EMBL/GenBank/DDBJ databases">
        <title>Complete mitochondrial genome of Bothrogonia ferruginea Fabricius (Hemiptera: Cicadellidae).</title>
        <authorList>
            <person name="Yu P."/>
            <person name="Wang M."/>
            <person name="Han B."/>
        </authorList>
    </citation>
    <scope>NUCLEOTIDE SEQUENCE</scope>
</reference>
<evidence type="ECO:0000256" key="8">
    <source>
        <dbReference type="ARBA" id="ARBA00022692"/>
    </source>
</evidence>
<dbReference type="GO" id="GO:0008137">
    <property type="term" value="F:NADH dehydrogenase (ubiquinone) activity"/>
    <property type="evidence" value="ECO:0007669"/>
    <property type="project" value="UniProtKB-EC"/>
</dbReference>
<dbReference type="EMBL" id="KU167550">
    <property type="protein sequence ID" value="AMK97249.1"/>
    <property type="molecule type" value="Genomic_DNA"/>
</dbReference>
<evidence type="ECO:0000259" key="19">
    <source>
        <dbReference type="Pfam" id="PF00361"/>
    </source>
</evidence>
<keyword evidence="16 18" id="KW-0472">Membrane</keyword>
<evidence type="ECO:0000256" key="14">
    <source>
        <dbReference type="ARBA" id="ARBA00023075"/>
    </source>
</evidence>
<keyword evidence="12 18" id="KW-1133">Transmembrane helix</keyword>